<comment type="caution">
    <text evidence="2">The sequence shown here is derived from an EMBL/GenBank/DDBJ whole genome shotgun (WGS) entry which is preliminary data.</text>
</comment>
<dbReference type="GO" id="GO:0008173">
    <property type="term" value="F:RNA methyltransferase activity"/>
    <property type="evidence" value="ECO:0007669"/>
    <property type="project" value="TreeGrafter"/>
</dbReference>
<dbReference type="EMBL" id="WNTK01000008">
    <property type="protein sequence ID" value="KAG9479016.1"/>
    <property type="molecule type" value="Genomic_DNA"/>
</dbReference>
<sequence>KRKRSNAYNQGELDALEYHKKISSLILEGSQLLIQEGFKKGLLHSPSGAEEGKCKIVSEVCADRSNLADLCDMTKDMPCVSFPEYAVKVLDTGNTLSQDGDYLAHVTENASDYPQILHLMGEKYLLPPRSSFLLSDISCMDPLLHCKYNSLSPLEIKQLPIPDLAAPDCLVITWVTNRQKHLRFVKEELYPHWSIRSLAEWHWVKVTQSGEFVFPIDSVHKKPYEILILGRLISSDNSTARELETVLPPIPEHKVIVSVPSSLHSHKPPLSEVLKEFVKPDVERLELFARNLQPGWTSWGNEVLKFQHMDYFVSAESGN</sequence>
<dbReference type="PANTHER" id="PTHR12829">
    <property type="entry name" value="N6-ADENOSINE-METHYLTRANSFERASE"/>
    <property type="match status" value="1"/>
</dbReference>
<reference evidence="2" key="1">
    <citation type="thesis" date="2020" institute="ProQuest LLC" country="789 East Eisenhower Parkway, Ann Arbor, MI, USA">
        <title>Comparative Genomics and Chromosome Evolution.</title>
        <authorList>
            <person name="Mudd A.B."/>
        </authorList>
    </citation>
    <scope>NUCLEOTIDE SEQUENCE</scope>
    <source>
        <strain evidence="2">HN-11 Male</strain>
        <tissue evidence="2">Kidney and liver</tissue>
    </source>
</reference>
<evidence type="ECO:0000256" key="1">
    <source>
        <dbReference type="PROSITE-ProRule" id="PRU00489"/>
    </source>
</evidence>
<keyword evidence="3" id="KW-1185">Reference proteome</keyword>
<dbReference type="GO" id="GO:0005634">
    <property type="term" value="C:nucleus"/>
    <property type="evidence" value="ECO:0007669"/>
    <property type="project" value="TreeGrafter"/>
</dbReference>
<dbReference type="OrthoDB" id="61116at2759"/>
<feature type="non-terminal residue" evidence="2">
    <location>
        <position position="319"/>
    </location>
</feature>
<dbReference type="AlphaFoldDB" id="A0A8J6K4L4"/>
<dbReference type="InterPro" id="IPR007757">
    <property type="entry name" value="MT-A70-like"/>
</dbReference>
<comment type="similarity">
    <text evidence="1">Belongs to the MT-A70-like family.</text>
</comment>
<name>A0A8J6K4L4_ELECQ</name>
<protein>
    <recommendedName>
        <fullName evidence="4">Methyltransferase like 4</fullName>
    </recommendedName>
</protein>
<accession>A0A8J6K4L4</accession>
<evidence type="ECO:0000313" key="3">
    <source>
        <dbReference type="Proteomes" id="UP000770717"/>
    </source>
</evidence>
<dbReference type="Pfam" id="PF05063">
    <property type="entry name" value="MT-A70"/>
    <property type="match status" value="1"/>
</dbReference>
<dbReference type="PANTHER" id="PTHR12829:SF4">
    <property type="entry name" value="N(6)-ADENINE-SPECIFIC METHYLTRANSFERASE METTL4"/>
    <property type="match status" value="1"/>
</dbReference>
<dbReference type="GO" id="GO:0005829">
    <property type="term" value="C:cytosol"/>
    <property type="evidence" value="ECO:0007669"/>
    <property type="project" value="TreeGrafter"/>
</dbReference>
<dbReference type="PROSITE" id="PS51143">
    <property type="entry name" value="MT_A70"/>
    <property type="match status" value="1"/>
</dbReference>
<gene>
    <name evidence="2" type="ORF">GDO78_012603</name>
</gene>
<organism evidence="2 3">
    <name type="scientific">Eleutherodactylus coqui</name>
    <name type="common">Puerto Rican coqui</name>
    <dbReference type="NCBI Taxonomy" id="57060"/>
    <lineage>
        <taxon>Eukaryota</taxon>
        <taxon>Metazoa</taxon>
        <taxon>Chordata</taxon>
        <taxon>Craniata</taxon>
        <taxon>Vertebrata</taxon>
        <taxon>Euteleostomi</taxon>
        <taxon>Amphibia</taxon>
        <taxon>Batrachia</taxon>
        <taxon>Anura</taxon>
        <taxon>Neobatrachia</taxon>
        <taxon>Hyloidea</taxon>
        <taxon>Eleutherodactylidae</taxon>
        <taxon>Eleutherodactylinae</taxon>
        <taxon>Eleutherodactylus</taxon>
        <taxon>Eleutherodactylus</taxon>
    </lineage>
</organism>
<dbReference type="Proteomes" id="UP000770717">
    <property type="component" value="Unassembled WGS sequence"/>
</dbReference>
<evidence type="ECO:0000313" key="2">
    <source>
        <dbReference type="EMBL" id="KAG9479016.1"/>
    </source>
</evidence>
<evidence type="ECO:0008006" key="4">
    <source>
        <dbReference type="Google" id="ProtNLM"/>
    </source>
</evidence>
<proteinExistence type="inferred from homology"/>
<dbReference type="GO" id="GO:0009007">
    <property type="term" value="F:site-specific DNA-methyltransferase (adenine-specific) activity"/>
    <property type="evidence" value="ECO:0007669"/>
    <property type="project" value="TreeGrafter"/>
</dbReference>